<protein>
    <submittedName>
        <fullName evidence="1">Lipopolysaccharide kinase InaA family protein</fullName>
    </submittedName>
</protein>
<evidence type="ECO:0000313" key="1">
    <source>
        <dbReference type="EMBL" id="MCE7509425.1"/>
    </source>
</evidence>
<proteinExistence type="predicted"/>
<comment type="caution">
    <text evidence="1">The sequence shown here is derived from an EMBL/GenBank/DDBJ whole genome shotgun (WGS) entry which is preliminary data.</text>
</comment>
<keyword evidence="1" id="KW-0808">Transferase</keyword>
<dbReference type="EMBL" id="JAJVKT010000014">
    <property type="protein sequence ID" value="MCE7509425.1"/>
    <property type="molecule type" value="Genomic_DNA"/>
</dbReference>
<dbReference type="AlphaFoldDB" id="A0A9Q3W614"/>
<dbReference type="Proteomes" id="UP001107961">
    <property type="component" value="Unassembled WGS sequence"/>
</dbReference>
<sequence>MRVPRKYIDPDWRPALIRWRLDYAAAWLALPDKALVDEPNLRYGGSMHVYRLQMDDGTGLRHNLYIKCQCNQRRRSLRHPVRGRATLETEFRALSACLKKGVPVARPVFFDHFVDDNGDEHYVLVSLGLDGFQSLDQIDMPALPLERRWRLLEDVGMTLRFMHLRGFAHRNLYPKHVFVAWRPALERFDVRFIDLEKTHLFTGFRHLFRDLESLARRSKNVSRRDQLRFLKYYLDTGHLSEDGKILARWLARKLHYR</sequence>
<dbReference type="RefSeq" id="WP_055098687.1">
    <property type="nucleotide sequence ID" value="NZ_CBDDTQ010000003.1"/>
</dbReference>
<evidence type="ECO:0000313" key="2">
    <source>
        <dbReference type="Proteomes" id="UP001107961"/>
    </source>
</evidence>
<keyword evidence="2" id="KW-1185">Reference proteome</keyword>
<accession>A0A9Q3W614</accession>
<dbReference type="Pfam" id="PF06293">
    <property type="entry name" value="Kdo"/>
    <property type="match status" value="1"/>
</dbReference>
<keyword evidence="1" id="KW-0418">Kinase</keyword>
<dbReference type="SUPFAM" id="SSF56112">
    <property type="entry name" value="Protein kinase-like (PK-like)"/>
    <property type="match status" value="1"/>
</dbReference>
<reference evidence="1" key="1">
    <citation type="submission" date="2022-01" db="EMBL/GenBank/DDBJ databases">
        <authorList>
            <person name="Karlyshev A.V."/>
            <person name="Jaspars M."/>
        </authorList>
    </citation>
    <scope>NUCLEOTIDE SEQUENCE</scope>
    <source>
        <strain evidence="1">AGSA3-2</strain>
    </source>
</reference>
<organism evidence="1 2">
    <name type="scientific">Alloalcanivorax xenomutans</name>
    <dbReference type="NCBI Taxonomy" id="1094342"/>
    <lineage>
        <taxon>Bacteria</taxon>
        <taxon>Pseudomonadati</taxon>
        <taxon>Pseudomonadota</taxon>
        <taxon>Gammaproteobacteria</taxon>
        <taxon>Oceanospirillales</taxon>
        <taxon>Alcanivoracaceae</taxon>
        <taxon>Alloalcanivorax</taxon>
    </lineage>
</organism>
<dbReference type="KEGG" id="axe:P40_03000"/>
<name>A0A9Q3W614_9GAMM</name>
<gene>
    <name evidence="1" type="ORF">LZG35_12310</name>
</gene>
<dbReference type="GO" id="GO:0016301">
    <property type="term" value="F:kinase activity"/>
    <property type="evidence" value="ECO:0007669"/>
    <property type="project" value="UniProtKB-KW"/>
</dbReference>
<dbReference type="InterPro" id="IPR011009">
    <property type="entry name" value="Kinase-like_dom_sf"/>
</dbReference>